<dbReference type="Proteomes" id="UP000789366">
    <property type="component" value="Unassembled WGS sequence"/>
</dbReference>
<proteinExistence type="predicted"/>
<keyword evidence="2" id="KW-1185">Reference proteome</keyword>
<feature type="non-terminal residue" evidence="1">
    <location>
        <position position="1"/>
    </location>
</feature>
<organism evidence="1 2">
    <name type="scientific">Cetraspora pellucida</name>
    <dbReference type="NCBI Taxonomy" id="1433469"/>
    <lineage>
        <taxon>Eukaryota</taxon>
        <taxon>Fungi</taxon>
        <taxon>Fungi incertae sedis</taxon>
        <taxon>Mucoromycota</taxon>
        <taxon>Glomeromycotina</taxon>
        <taxon>Glomeromycetes</taxon>
        <taxon>Diversisporales</taxon>
        <taxon>Gigasporaceae</taxon>
        <taxon>Cetraspora</taxon>
    </lineage>
</organism>
<comment type="caution">
    <text evidence="1">The sequence shown here is derived from an EMBL/GenBank/DDBJ whole genome shotgun (WGS) entry which is preliminary data.</text>
</comment>
<name>A0ACA9Q0P0_9GLOM</name>
<reference evidence="1" key="1">
    <citation type="submission" date="2021-06" db="EMBL/GenBank/DDBJ databases">
        <authorList>
            <person name="Kallberg Y."/>
            <person name="Tangrot J."/>
            <person name="Rosling A."/>
        </authorList>
    </citation>
    <scope>NUCLEOTIDE SEQUENCE</scope>
    <source>
        <strain evidence="1">28 12/20/2015</strain>
    </source>
</reference>
<accession>A0ACA9Q0P0</accession>
<evidence type="ECO:0000313" key="1">
    <source>
        <dbReference type="EMBL" id="CAG8728312.1"/>
    </source>
</evidence>
<protein>
    <submittedName>
        <fullName evidence="1">7452_t:CDS:1</fullName>
    </submittedName>
</protein>
<sequence length="135" mass="16150">STKPTIPYGKITMKVETHWSVIKKHYLHWFNQLRLDLLVWTLFTENFKKEWIYAGASDERQAEIRVSKRNNHNFEDNNVTLPKAQVILQIVEDHDVETIIDNSSENYNINIDEDSYEKTHSYVESNWKLFTQTFE</sequence>
<dbReference type="EMBL" id="CAJVPW010032237">
    <property type="protein sequence ID" value="CAG8728312.1"/>
    <property type="molecule type" value="Genomic_DNA"/>
</dbReference>
<evidence type="ECO:0000313" key="2">
    <source>
        <dbReference type="Proteomes" id="UP000789366"/>
    </source>
</evidence>
<gene>
    <name evidence="1" type="ORF">SPELUC_LOCUS12918</name>
</gene>